<protein>
    <submittedName>
        <fullName evidence="3">Uncharacterized protein</fullName>
    </submittedName>
</protein>
<evidence type="ECO:0000256" key="1">
    <source>
        <dbReference type="SAM" id="Coils"/>
    </source>
</evidence>
<keyword evidence="4" id="KW-1185">Reference proteome</keyword>
<sequence length="437" mass="50505">MNQKTQVRIPLTTIVSLSKSLKPKLLQGGTVPVTTDGLKEEVENLDLHLQKSRSERVHAEDHLEMKTRETEELRSRLTECEAGWRETLLRVSHDLREKEESWLSCQQRCDTLQEQLLAWQQKGVEMTGRVTQAEVESATLRDALQQAREQAAALEDERHKMNVNHRSAVEGLEEGFRKKLEDTEDEKTQLQATLERQKDQFKEQGLQLKREVALELNIERQKNQQLISKYQRDYQQLQNKVPAMLQQATQELKAELSSLAEQLMEAQARSVQLEQQKDAEVQRLQEEALQLERQLLQERSAAQVKAKQLHQQRAPQLEQVQRELEQLRLNSTALQEENCLLQETVRRECAEREELTAALTLAREQLLERRRPSLSPPHARPSPNAATSRPGWAAGGQTTASWHGQTPTLPRLNRDRHASDNEGRQRISLLMSRKERQ</sequence>
<evidence type="ECO:0000313" key="3">
    <source>
        <dbReference type="Ensembl" id="ENSDCDP00010044829.1"/>
    </source>
</evidence>
<dbReference type="PANTHER" id="PTHR34251:SF1">
    <property type="entry name" value="LEUCINE, GLUTAMATE AND LYSINE RICH 1"/>
    <property type="match status" value="1"/>
</dbReference>
<evidence type="ECO:0000313" key="4">
    <source>
        <dbReference type="Proteomes" id="UP000694580"/>
    </source>
</evidence>
<feature type="coiled-coil region" evidence="1">
    <location>
        <begin position="130"/>
        <end position="337"/>
    </location>
</feature>
<dbReference type="Ensembl" id="ENSDCDT00010054942.1">
    <property type="protein sequence ID" value="ENSDCDP00010044829.1"/>
    <property type="gene ID" value="ENSDCDG00010027667.1"/>
</dbReference>
<dbReference type="AlphaFoldDB" id="A0AAY4DI47"/>
<keyword evidence="1" id="KW-0175">Coiled coil</keyword>
<feature type="compositionally biased region" description="Basic and acidic residues" evidence="2">
    <location>
        <begin position="412"/>
        <end position="425"/>
    </location>
</feature>
<name>A0AAY4DI47_9TELE</name>
<organism evidence="3 4">
    <name type="scientific">Denticeps clupeoides</name>
    <name type="common">denticle herring</name>
    <dbReference type="NCBI Taxonomy" id="299321"/>
    <lineage>
        <taxon>Eukaryota</taxon>
        <taxon>Metazoa</taxon>
        <taxon>Chordata</taxon>
        <taxon>Craniata</taxon>
        <taxon>Vertebrata</taxon>
        <taxon>Euteleostomi</taxon>
        <taxon>Actinopterygii</taxon>
        <taxon>Neopterygii</taxon>
        <taxon>Teleostei</taxon>
        <taxon>Clupei</taxon>
        <taxon>Clupeiformes</taxon>
        <taxon>Denticipitoidei</taxon>
        <taxon>Denticipitidae</taxon>
        <taxon>Denticeps</taxon>
    </lineage>
</organism>
<reference evidence="3" key="2">
    <citation type="submission" date="2025-08" db="UniProtKB">
        <authorList>
            <consortium name="Ensembl"/>
        </authorList>
    </citation>
    <scope>IDENTIFICATION</scope>
</reference>
<gene>
    <name evidence="3" type="primary">LEKR1</name>
</gene>
<dbReference type="PANTHER" id="PTHR34251">
    <property type="entry name" value="LEUCINE-, GLUTAMATE- AND LYSINE-RICH PROTEIN 1"/>
    <property type="match status" value="1"/>
</dbReference>
<feature type="region of interest" description="Disordered" evidence="2">
    <location>
        <begin position="368"/>
        <end position="437"/>
    </location>
</feature>
<dbReference type="GeneTree" id="ENSGT00940000162647"/>
<dbReference type="InterPro" id="IPR038799">
    <property type="entry name" value="LEKR1"/>
</dbReference>
<reference evidence="3 4" key="1">
    <citation type="submission" date="2020-06" db="EMBL/GenBank/DDBJ databases">
        <authorList>
            <consortium name="Wellcome Sanger Institute Data Sharing"/>
        </authorList>
    </citation>
    <scope>NUCLEOTIDE SEQUENCE [LARGE SCALE GENOMIC DNA]</scope>
</reference>
<feature type="compositionally biased region" description="Polar residues" evidence="2">
    <location>
        <begin position="396"/>
        <end position="408"/>
    </location>
</feature>
<proteinExistence type="predicted"/>
<accession>A0AAY4DI47</accession>
<reference evidence="3" key="3">
    <citation type="submission" date="2025-09" db="UniProtKB">
        <authorList>
            <consortium name="Ensembl"/>
        </authorList>
    </citation>
    <scope>IDENTIFICATION</scope>
</reference>
<dbReference type="Proteomes" id="UP000694580">
    <property type="component" value="Chromosome 19"/>
</dbReference>
<evidence type="ECO:0000256" key="2">
    <source>
        <dbReference type="SAM" id="MobiDB-lite"/>
    </source>
</evidence>